<dbReference type="EMBL" id="PCSU01000005">
    <property type="protein sequence ID" value="PIP56922.1"/>
    <property type="molecule type" value="Genomic_DNA"/>
</dbReference>
<keyword evidence="1" id="KW-1133">Transmembrane helix</keyword>
<reference evidence="2 3" key="1">
    <citation type="submission" date="2017-09" db="EMBL/GenBank/DDBJ databases">
        <title>Depth-based differentiation of microbial function through sediment-hosted aquifers and enrichment of novel symbionts in the deep terrestrial subsurface.</title>
        <authorList>
            <person name="Probst A.J."/>
            <person name="Ladd B."/>
            <person name="Jarett J.K."/>
            <person name="Geller-Mcgrath D.E."/>
            <person name="Sieber C.M."/>
            <person name="Emerson J.B."/>
            <person name="Anantharaman K."/>
            <person name="Thomas B.C."/>
            <person name="Malmstrom R."/>
            <person name="Stieglmeier M."/>
            <person name="Klingl A."/>
            <person name="Woyke T."/>
            <person name="Ryan C.M."/>
            <person name="Banfield J.F."/>
        </authorList>
    </citation>
    <scope>NUCLEOTIDE SEQUENCE [LARGE SCALE GENOMIC DNA]</scope>
    <source>
        <strain evidence="2">CG22_combo_CG10-13_8_21_14_all_39_12</strain>
    </source>
</reference>
<evidence type="ECO:0000313" key="3">
    <source>
        <dbReference type="Proteomes" id="UP000228495"/>
    </source>
</evidence>
<name>A0A2H0BGW4_UNCKA</name>
<evidence type="ECO:0000313" key="2">
    <source>
        <dbReference type="EMBL" id="PIP56922.1"/>
    </source>
</evidence>
<feature type="transmembrane region" description="Helical" evidence="1">
    <location>
        <begin position="15"/>
        <end position="36"/>
    </location>
</feature>
<feature type="transmembrane region" description="Helical" evidence="1">
    <location>
        <begin position="48"/>
        <end position="77"/>
    </location>
</feature>
<gene>
    <name evidence="2" type="ORF">COX05_00575</name>
</gene>
<organism evidence="2 3">
    <name type="scientific">candidate division WWE3 bacterium CG22_combo_CG10-13_8_21_14_all_39_12</name>
    <dbReference type="NCBI Taxonomy" id="1975094"/>
    <lineage>
        <taxon>Bacteria</taxon>
        <taxon>Katanobacteria</taxon>
    </lineage>
</organism>
<keyword evidence="1" id="KW-0472">Membrane</keyword>
<evidence type="ECO:0000256" key="1">
    <source>
        <dbReference type="SAM" id="Phobius"/>
    </source>
</evidence>
<comment type="caution">
    <text evidence="2">The sequence shown here is derived from an EMBL/GenBank/DDBJ whole genome shotgun (WGS) entry which is preliminary data.</text>
</comment>
<keyword evidence="1" id="KW-0812">Transmembrane</keyword>
<sequence>MDVPTLNLTILTKDVFVVLIILSATFLALFSWLSIGKTRLLNRLVKTPLAPFILIIAILFFVLAIGTLISTLTVWIIPLHSLIQT</sequence>
<evidence type="ECO:0008006" key="4">
    <source>
        <dbReference type="Google" id="ProtNLM"/>
    </source>
</evidence>
<dbReference type="AlphaFoldDB" id="A0A2H0BGW4"/>
<protein>
    <recommendedName>
        <fullName evidence="4">ABC transporter permease</fullName>
    </recommendedName>
</protein>
<proteinExistence type="predicted"/>
<accession>A0A2H0BGW4</accession>
<dbReference type="Proteomes" id="UP000228495">
    <property type="component" value="Unassembled WGS sequence"/>
</dbReference>